<dbReference type="AlphaFoldDB" id="A0A844ZZ01"/>
<organism evidence="7 8">
    <name type="scientific">Pontixanthobacter aquaemixtae</name>
    <dbReference type="NCBI Taxonomy" id="1958940"/>
    <lineage>
        <taxon>Bacteria</taxon>
        <taxon>Pseudomonadati</taxon>
        <taxon>Pseudomonadota</taxon>
        <taxon>Alphaproteobacteria</taxon>
        <taxon>Sphingomonadales</taxon>
        <taxon>Erythrobacteraceae</taxon>
        <taxon>Pontixanthobacter</taxon>
    </lineage>
</organism>
<evidence type="ECO:0000256" key="2">
    <source>
        <dbReference type="ARBA" id="ARBA00022741"/>
    </source>
</evidence>
<dbReference type="Gene3D" id="3.30.200.20">
    <property type="entry name" value="Phosphorylase Kinase, domain 1"/>
    <property type="match status" value="1"/>
</dbReference>
<gene>
    <name evidence="7" type="ORF">GRI41_14120</name>
</gene>
<keyword evidence="1" id="KW-0808">Transferase</keyword>
<feature type="domain" description="Protein kinase" evidence="6">
    <location>
        <begin position="76"/>
        <end position="489"/>
    </location>
</feature>
<proteinExistence type="predicted"/>
<dbReference type="Gene3D" id="1.25.40.10">
    <property type="entry name" value="Tetratricopeptide repeat domain"/>
    <property type="match status" value="1"/>
</dbReference>
<evidence type="ECO:0000313" key="8">
    <source>
        <dbReference type="Proteomes" id="UP000442714"/>
    </source>
</evidence>
<dbReference type="InterPro" id="IPR017441">
    <property type="entry name" value="Protein_kinase_ATP_BS"/>
</dbReference>
<dbReference type="OrthoDB" id="9801841at2"/>
<dbReference type="PROSITE" id="PS00107">
    <property type="entry name" value="PROTEIN_KINASE_ATP"/>
    <property type="match status" value="1"/>
</dbReference>
<evidence type="ECO:0000256" key="3">
    <source>
        <dbReference type="ARBA" id="ARBA00022777"/>
    </source>
</evidence>
<comment type="caution">
    <text evidence="7">The sequence shown here is derived from an EMBL/GenBank/DDBJ whole genome shotgun (WGS) entry which is preliminary data.</text>
</comment>
<protein>
    <submittedName>
        <fullName evidence="7">Protein kinase</fullName>
    </submittedName>
</protein>
<dbReference type="GO" id="GO:0004674">
    <property type="term" value="F:protein serine/threonine kinase activity"/>
    <property type="evidence" value="ECO:0007669"/>
    <property type="project" value="TreeGrafter"/>
</dbReference>
<dbReference type="GO" id="GO:0005524">
    <property type="term" value="F:ATP binding"/>
    <property type="evidence" value="ECO:0007669"/>
    <property type="project" value="UniProtKB-UniRule"/>
</dbReference>
<keyword evidence="8" id="KW-1185">Reference proteome</keyword>
<sequence length="793" mass="87503">MDDVALERKALTLFEAMLDIDDKIREKWLTEQTGSNVKLRQRVTQIWRADKAATMQTGAAVDAVEPLPPPDSIGAYKITGTIGSGGMGTVYAAERDEGDFEHAVAIKLIKPGILSERLVARFNHERQILARLNHPNITRLFDGGTTRDGQPYIVMERVDGTALLSWLAAGEPDEEARLRLLLQVCDAAAHAHRNLIVHRDLTPANVLVDAEGQAKLIDFGIARPDGEEVISDSAKIPLTAMTLTPGYAAPERLAGDASTVQSDIYSVGHMLAEMIDAPRAPELDAIIAKATADNADDRYPAMERLAEDIRLYLDGRPVEAMPGSTFYRVQKWGLRNTALAGAIGALVVATIAGAGATGWWWSQAAEARDQAEARFDEVRGIANFMLFELYDELEPVSGNTKALSHIADESKAYLERLSAGDNLDPDLRLEIARGYHRLSTVSGNPEGANLGRREDARQFLDRALADLDELHREEPGRADITEALASALYSEAIFKFIAEDDNEGSIAPAERSASLYSALIDKDPQSADYRFAWYRSRLQAAKPFVWIDKGPEGEARILKLIEELEADRVLAKQKEDFEIALASLYSELGYTRSWFLEVGKEDYARSLPPMDRAFAIYDRLFREAPAGKRDDRRLNLIATLFKRSLIHSDMEQPQKALADLELAERYANFIINRDPDDEGAKSRLDTLHSQKLFVLLDLGRNAEAIALARQSLAKREQALANEPDNLGYLRDVATGQQGLADTLDEAGQSAAACAANLAALDIWEEVAKRSEISSVDRENSLVPLEKAKARCRS</sequence>
<dbReference type="CDD" id="cd14014">
    <property type="entry name" value="STKc_PknB_like"/>
    <property type="match status" value="1"/>
</dbReference>
<dbReference type="PROSITE" id="PS50011">
    <property type="entry name" value="PROTEIN_KINASE_DOM"/>
    <property type="match status" value="1"/>
</dbReference>
<dbReference type="PANTHER" id="PTHR43289:SF34">
    <property type="entry name" value="SERINE_THREONINE-PROTEIN KINASE YBDM-RELATED"/>
    <property type="match status" value="1"/>
</dbReference>
<dbReference type="InterPro" id="IPR011009">
    <property type="entry name" value="Kinase-like_dom_sf"/>
</dbReference>
<evidence type="ECO:0000256" key="4">
    <source>
        <dbReference type="ARBA" id="ARBA00022840"/>
    </source>
</evidence>
<keyword evidence="4 5" id="KW-0067">ATP-binding</keyword>
<name>A0A844ZZ01_9SPHN</name>
<dbReference type="Proteomes" id="UP000442714">
    <property type="component" value="Unassembled WGS sequence"/>
</dbReference>
<evidence type="ECO:0000259" key="6">
    <source>
        <dbReference type="PROSITE" id="PS50011"/>
    </source>
</evidence>
<accession>A0A844ZZ01</accession>
<dbReference type="InterPro" id="IPR000719">
    <property type="entry name" value="Prot_kinase_dom"/>
</dbReference>
<dbReference type="Gene3D" id="1.10.510.10">
    <property type="entry name" value="Transferase(Phosphotransferase) domain 1"/>
    <property type="match status" value="1"/>
</dbReference>
<evidence type="ECO:0000256" key="5">
    <source>
        <dbReference type="PROSITE-ProRule" id="PRU10141"/>
    </source>
</evidence>
<dbReference type="PANTHER" id="PTHR43289">
    <property type="entry name" value="MITOGEN-ACTIVATED PROTEIN KINASE KINASE KINASE 20-RELATED"/>
    <property type="match status" value="1"/>
</dbReference>
<keyword evidence="2 5" id="KW-0547">Nucleotide-binding</keyword>
<dbReference type="InterPro" id="IPR008266">
    <property type="entry name" value="Tyr_kinase_AS"/>
</dbReference>
<dbReference type="RefSeq" id="WP_160605774.1">
    <property type="nucleotide sequence ID" value="NZ_WTYX01000002.1"/>
</dbReference>
<evidence type="ECO:0000313" key="7">
    <source>
        <dbReference type="EMBL" id="MXO91967.1"/>
    </source>
</evidence>
<keyword evidence="3 7" id="KW-0418">Kinase</keyword>
<evidence type="ECO:0000256" key="1">
    <source>
        <dbReference type="ARBA" id="ARBA00022679"/>
    </source>
</evidence>
<feature type="binding site" evidence="5">
    <location>
        <position position="107"/>
    </location>
    <ligand>
        <name>ATP</name>
        <dbReference type="ChEBI" id="CHEBI:30616"/>
    </ligand>
</feature>
<dbReference type="InterPro" id="IPR011990">
    <property type="entry name" value="TPR-like_helical_dom_sf"/>
</dbReference>
<dbReference type="Pfam" id="PF00069">
    <property type="entry name" value="Pkinase"/>
    <property type="match status" value="1"/>
</dbReference>
<dbReference type="EMBL" id="WTYX01000002">
    <property type="protein sequence ID" value="MXO91967.1"/>
    <property type="molecule type" value="Genomic_DNA"/>
</dbReference>
<reference evidence="7 8" key="1">
    <citation type="submission" date="2019-12" db="EMBL/GenBank/DDBJ databases">
        <title>Genomic-based taxomic classification of the family Erythrobacteraceae.</title>
        <authorList>
            <person name="Xu L."/>
        </authorList>
    </citation>
    <scope>NUCLEOTIDE SEQUENCE [LARGE SCALE GENOMIC DNA]</scope>
    <source>
        <strain evidence="7 8">KCTC 52763</strain>
    </source>
</reference>
<dbReference type="SUPFAM" id="SSF56112">
    <property type="entry name" value="Protein kinase-like (PK-like)"/>
    <property type="match status" value="1"/>
</dbReference>
<dbReference type="PROSITE" id="PS00109">
    <property type="entry name" value="PROTEIN_KINASE_TYR"/>
    <property type="match status" value="1"/>
</dbReference>